<evidence type="ECO:0000256" key="1">
    <source>
        <dbReference type="SAM" id="MobiDB-lite"/>
    </source>
</evidence>
<dbReference type="InterPro" id="IPR035979">
    <property type="entry name" value="RBD_domain_sf"/>
</dbReference>
<dbReference type="GO" id="GO:0003676">
    <property type="term" value="F:nucleic acid binding"/>
    <property type="evidence" value="ECO:0007669"/>
    <property type="project" value="InterPro"/>
</dbReference>
<proteinExistence type="predicted"/>
<dbReference type="AlphaFoldDB" id="A0A9P9IV65"/>
<keyword evidence="3" id="KW-1185">Reference proteome</keyword>
<comment type="caution">
    <text evidence="2">The sequence shown here is derived from an EMBL/GenBank/DDBJ whole genome shotgun (WGS) entry which is preliminary data.</text>
</comment>
<reference evidence="2" key="1">
    <citation type="journal article" date="2021" name="Nat. Commun.">
        <title>Genetic determinants of endophytism in the Arabidopsis root mycobiome.</title>
        <authorList>
            <person name="Mesny F."/>
            <person name="Miyauchi S."/>
            <person name="Thiergart T."/>
            <person name="Pickel B."/>
            <person name="Atanasova L."/>
            <person name="Karlsson M."/>
            <person name="Huettel B."/>
            <person name="Barry K.W."/>
            <person name="Haridas S."/>
            <person name="Chen C."/>
            <person name="Bauer D."/>
            <person name="Andreopoulos W."/>
            <person name="Pangilinan J."/>
            <person name="LaButti K."/>
            <person name="Riley R."/>
            <person name="Lipzen A."/>
            <person name="Clum A."/>
            <person name="Drula E."/>
            <person name="Henrissat B."/>
            <person name="Kohler A."/>
            <person name="Grigoriev I.V."/>
            <person name="Martin F.M."/>
            <person name="Hacquard S."/>
        </authorList>
    </citation>
    <scope>NUCLEOTIDE SEQUENCE</scope>
    <source>
        <strain evidence="2">MPI-CAGE-CH-0243</strain>
    </source>
</reference>
<name>A0A9P9IV65_9PLEO</name>
<dbReference type="Proteomes" id="UP000700596">
    <property type="component" value="Unassembled WGS sequence"/>
</dbReference>
<gene>
    <name evidence="2" type="ORF">B0J11DRAFT_612148</name>
</gene>
<dbReference type="EMBL" id="JAGMWT010000003">
    <property type="protein sequence ID" value="KAH7131974.1"/>
    <property type="molecule type" value="Genomic_DNA"/>
</dbReference>
<organism evidence="2 3">
    <name type="scientific">Dendryphion nanum</name>
    <dbReference type="NCBI Taxonomy" id="256645"/>
    <lineage>
        <taxon>Eukaryota</taxon>
        <taxon>Fungi</taxon>
        <taxon>Dikarya</taxon>
        <taxon>Ascomycota</taxon>
        <taxon>Pezizomycotina</taxon>
        <taxon>Dothideomycetes</taxon>
        <taxon>Pleosporomycetidae</taxon>
        <taxon>Pleosporales</taxon>
        <taxon>Torulaceae</taxon>
        <taxon>Dendryphion</taxon>
    </lineage>
</organism>
<dbReference type="SUPFAM" id="SSF54928">
    <property type="entry name" value="RNA-binding domain, RBD"/>
    <property type="match status" value="1"/>
</dbReference>
<evidence type="ECO:0000313" key="2">
    <source>
        <dbReference type="EMBL" id="KAH7131974.1"/>
    </source>
</evidence>
<sequence length="379" mass="42415">MSEDPFADVLALAVNRYGLQDKCCDNNSNPAYSKRATPGASKFPTEGSPCGEQPPSPIASAVLLIHSSLVASNFELVDTQSAASTLGCDISNLELTRTHSANSILDDGYMPDDESEGESVRAVASQFPPWAMPMLMTQEDHMDPVPSSKPLMKRARPDWALRIEELLSLPPPSLGKKVAGPVESTVAEVAQPIQDGAVKAHIIEENISKANWVYLWGEEATNFAENTVAVAFAHRKIKFFESAKVTDTLWIERVSEGLERRVVMSNLAADTDLEDLFFFLREHWQRYPHGGICLSRHRHPHYGTRIAYVDMYTKEEAEFVASILSGYIFCLRVRVTLAVNFRDEPANFVTVQFNRRNSREKELEMMAAFSNRFGWATYF</sequence>
<protein>
    <recommendedName>
        <fullName evidence="4">RRM domain-containing protein</fullName>
    </recommendedName>
</protein>
<accession>A0A9P9IV65</accession>
<evidence type="ECO:0000313" key="3">
    <source>
        <dbReference type="Proteomes" id="UP000700596"/>
    </source>
</evidence>
<feature type="region of interest" description="Disordered" evidence="1">
    <location>
        <begin position="29"/>
        <end position="53"/>
    </location>
</feature>
<evidence type="ECO:0008006" key="4">
    <source>
        <dbReference type="Google" id="ProtNLM"/>
    </source>
</evidence>
<dbReference type="OrthoDB" id="3796937at2759"/>